<dbReference type="Pfam" id="PF00149">
    <property type="entry name" value="Metallophos"/>
    <property type="match status" value="1"/>
</dbReference>
<protein>
    <submittedName>
        <fullName evidence="14">Nucleotidase</fullName>
    </submittedName>
</protein>
<dbReference type="InterPro" id="IPR006179">
    <property type="entry name" value="5_nucleotidase/apyrase"/>
</dbReference>
<comment type="caution">
    <text evidence="14">The sequence shown here is derived from an EMBL/GenBank/DDBJ whole genome shotgun (WGS) entry which is preliminary data.</text>
</comment>
<dbReference type="InterPro" id="IPR041827">
    <property type="entry name" value="CpdB_N"/>
</dbReference>
<evidence type="ECO:0000259" key="13">
    <source>
        <dbReference type="Pfam" id="PF02872"/>
    </source>
</evidence>
<dbReference type="RefSeq" id="WP_027827372.1">
    <property type="nucleotide sequence ID" value="NZ_AUEH01000001.1"/>
</dbReference>
<evidence type="ECO:0000256" key="2">
    <source>
        <dbReference type="ARBA" id="ARBA00001730"/>
    </source>
</evidence>
<evidence type="ECO:0000256" key="11">
    <source>
        <dbReference type="RuleBase" id="RU362119"/>
    </source>
</evidence>
<evidence type="ECO:0000256" key="9">
    <source>
        <dbReference type="ARBA" id="ARBA00022801"/>
    </source>
</evidence>
<dbReference type="GO" id="GO:0000166">
    <property type="term" value="F:nucleotide binding"/>
    <property type="evidence" value="ECO:0007669"/>
    <property type="project" value="UniProtKB-KW"/>
</dbReference>
<keyword evidence="6" id="KW-0479">Metal-binding</keyword>
<dbReference type="PROSITE" id="PS00786">
    <property type="entry name" value="5_NUCLEOTIDASE_2"/>
    <property type="match status" value="1"/>
</dbReference>
<evidence type="ECO:0000256" key="4">
    <source>
        <dbReference type="ARBA" id="ARBA00004196"/>
    </source>
</evidence>
<dbReference type="InterPro" id="IPR008334">
    <property type="entry name" value="5'-Nucleotdase_C"/>
</dbReference>
<evidence type="ECO:0000256" key="7">
    <source>
        <dbReference type="ARBA" id="ARBA00022729"/>
    </source>
</evidence>
<keyword evidence="10" id="KW-0511">Multifunctional enzyme</keyword>
<dbReference type="SUPFAM" id="SSF56300">
    <property type="entry name" value="Metallo-dependent phosphatases"/>
    <property type="match status" value="1"/>
</dbReference>
<gene>
    <name evidence="14" type="ORF">FC91_GL001881</name>
</gene>
<dbReference type="eggNOG" id="COG0737">
    <property type="taxonomic scope" value="Bacteria"/>
</dbReference>
<evidence type="ECO:0000256" key="6">
    <source>
        <dbReference type="ARBA" id="ARBA00022723"/>
    </source>
</evidence>
<evidence type="ECO:0000256" key="3">
    <source>
        <dbReference type="ARBA" id="ARBA00001968"/>
    </source>
</evidence>
<dbReference type="AlphaFoldDB" id="A0A0R1XF64"/>
<dbReference type="GO" id="GO:0008254">
    <property type="term" value="F:3'-nucleotidase activity"/>
    <property type="evidence" value="ECO:0007669"/>
    <property type="project" value="UniProtKB-EC"/>
</dbReference>
<dbReference type="OrthoDB" id="9801679at2"/>
<dbReference type="InterPro" id="IPR004843">
    <property type="entry name" value="Calcineurin-like_PHP"/>
</dbReference>
<dbReference type="GO" id="GO:0009166">
    <property type="term" value="P:nucleotide catabolic process"/>
    <property type="evidence" value="ECO:0007669"/>
    <property type="project" value="InterPro"/>
</dbReference>
<dbReference type="InterPro" id="IPR029052">
    <property type="entry name" value="Metallo-depent_PP-like"/>
</dbReference>
<evidence type="ECO:0000256" key="8">
    <source>
        <dbReference type="ARBA" id="ARBA00022741"/>
    </source>
</evidence>
<dbReference type="GO" id="GO:0046872">
    <property type="term" value="F:metal ion binding"/>
    <property type="evidence" value="ECO:0007669"/>
    <property type="project" value="UniProtKB-KW"/>
</dbReference>
<evidence type="ECO:0000259" key="12">
    <source>
        <dbReference type="Pfam" id="PF00149"/>
    </source>
</evidence>
<dbReference type="PRINTS" id="PR01607">
    <property type="entry name" value="APYRASEFAMLY"/>
</dbReference>
<proteinExistence type="inferred from homology"/>
<comment type="similarity">
    <text evidence="5 11">Belongs to the 5'-nucleotidase family.</text>
</comment>
<dbReference type="InterPro" id="IPR036907">
    <property type="entry name" value="5'-Nucleotdase_C_sf"/>
</dbReference>
<keyword evidence="9 11" id="KW-0378">Hydrolase</keyword>
<evidence type="ECO:0000313" key="14">
    <source>
        <dbReference type="EMBL" id="KRM28417.1"/>
    </source>
</evidence>
<sequence length="525" mass="57141">MSETTTLTILSTSDTHGFVLPTNYVQRDGTQPFGLTRAATVIDTVRQQDPAHTLVVENGDFLQGSPLAYYAVKGTAQSQPSLLTQAYNAVGYDVGTLGNHEFNYGADYLRQALATLNYPLAQANILDEAGQPAFGPAYQLIKKGGVTVAILGLTTSYIPHWESPDHIQGLQFADVVSTAEEWVPRLQKLADVVVIAYHGGFERDLTDGAPTETLTGENKGYALAQIPGVDALITGHQHRQLAGHVHGVPTTQPGYRGEMVGRIDLTLTRENDRWTVTDSDAQLLPTGTAVPQPAITQLMAPVQQTVEDWLDQPLGRVQGDMTIPDPDAARITESPYIEFIQTVQMAATGTDISGTALFNNEGAGFGATVSLRDVMTNYIYPNTLAVLRITGATLRAALEKSARYFQPAPNGAIGVNPRFLHPKPQRYNYDMYHGIDYTIDVAQPMGQRITALTYHGQPVQADQLLDVTVNQYRAVGGGNYTMFGPQQIVRENQKDMTELIADYLQAHPVITATADDNFHVINSSK</sequence>
<dbReference type="Gene3D" id="3.60.21.10">
    <property type="match status" value="1"/>
</dbReference>
<dbReference type="Proteomes" id="UP000050949">
    <property type="component" value="Unassembled WGS sequence"/>
</dbReference>
<feature type="domain" description="5'-Nucleotidase C-terminal" evidence="13">
    <location>
        <begin position="328"/>
        <end position="483"/>
    </location>
</feature>
<organism evidence="14 15">
    <name type="scientific">Schleiferilactobacillus harbinensis DSM 16991</name>
    <dbReference type="NCBI Taxonomy" id="1122147"/>
    <lineage>
        <taxon>Bacteria</taxon>
        <taxon>Bacillati</taxon>
        <taxon>Bacillota</taxon>
        <taxon>Bacilli</taxon>
        <taxon>Lactobacillales</taxon>
        <taxon>Lactobacillaceae</taxon>
        <taxon>Schleiferilactobacillus</taxon>
    </lineage>
</organism>
<evidence type="ECO:0000256" key="5">
    <source>
        <dbReference type="ARBA" id="ARBA00006654"/>
    </source>
</evidence>
<dbReference type="SUPFAM" id="SSF55816">
    <property type="entry name" value="5'-nucleotidase (syn. UDP-sugar hydrolase), C-terminal domain"/>
    <property type="match status" value="1"/>
</dbReference>
<dbReference type="GO" id="GO:0030288">
    <property type="term" value="C:outer membrane-bounded periplasmic space"/>
    <property type="evidence" value="ECO:0007669"/>
    <property type="project" value="TreeGrafter"/>
</dbReference>
<dbReference type="PATRIC" id="fig|1122147.4.peg.1950"/>
<accession>A0A0R1XF64</accession>
<evidence type="ECO:0000313" key="15">
    <source>
        <dbReference type="Proteomes" id="UP000050949"/>
    </source>
</evidence>
<comment type="subcellular location">
    <subcellularLocation>
        <location evidence="4">Cell envelope</location>
    </subcellularLocation>
</comment>
<evidence type="ECO:0000256" key="1">
    <source>
        <dbReference type="ARBA" id="ARBA00000527"/>
    </source>
</evidence>
<comment type="catalytic activity">
    <reaction evidence="2">
        <text>a nucleoside 2',3'-cyclic phosphate + H2O = a nucleoside 3'-phosphate + H(+)</text>
        <dbReference type="Rhea" id="RHEA:19621"/>
        <dbReference type="ChEBI" id="CHEBI:15377"/>
        <dbReference type="ChEBI" id="CHEBI:15378"/>
        <dbReference type="ChEBI" id="CHEBI:66949"/>
        <dbReference type="ChEBI" id="CHEBI:66954"/>
        <dbReference type="EC" id="3.1.4.16"/>
    </reaction>
</comment>
<reference evidence="14 15" key="1">
    <citation type="journal article" date="2015" name="Genome Announc.">
        <title>Expanding the biotechnology potential of lactobacilli through comparative genomics of 213 strains and associated genera.</title>
        <authorList>
            <person name="Sun Z."/>
            <person name="Harris H.M."/>
            <person name="McCann A."/>
            <person name="Guo C."/>
            <person name="Argimon S."/>
            <person name="Zhang W."/>
            <person name="Yang X."/>
            <person name="Jeffery I.B."/>
            <person name="Cooney J.C."/>
            <person name="Kagawa T.F."/>
            <person name="Liu W."/>
            <person name="Song Y."/>
            <person name="Salvetti E."/>
            <person name="Wrobel A."/>
            <person name="Rasinkangas P."/>
            <person name="Parkhill J."/>
            <person name="Rea M.C."/>
            <person name="O'Sullivan O."/>
            <person name="Ritari J."/>
            <person name="Douillard F.P."/>
            <person name="Paul Ross R."/>
            <person name="Yang R."/>
            <person name="Briner A.E."/>
            <person name="Felis G.E."/>
            <person name="de Vos W.M."/>
            <person name="Barrangou R."/>
            <person name="Klaenhammer T.R."/>
            <person name="Caufield P.W."/>
            <person name="Cui Y."/>
            <person name="Zhang H."/>
            <person name="O'Toole P.W."/>
        </authorList>
    </citation>
    <scope>NUCLEOTIDE SEQUENCE [LARGE SCALE GENOMIC DNA]</scope>
    <source>
        <strain evidence="14 15">DSM 16991</strain>
    </source>
</reference>
<dbReference type="Gene3D" id="3.90.780.10">
    <property type="entry name" value="5'-Nucleotidase, C-terminal domain"/>
    <property type="match status" value="1"/>
</dbReference>
<evidence type="ECO:0000256" key="10">
    <source>
        <dbReference type="ARBA" id="ARBA00023268"/>
    </source>
</evidence>
<comment type="catalytic activity">
    <reaction evidence="1">
        <text>a ribonucleoside 3'-phosphate + H2O = a ribonucleoside + phosphate</text>
        <dbReference type="Rhea" id="RHEA:10144"/>
        <dbReference type="ChEBI" id="CHEBI:13197"/>
        <dbReference type="ChEBI" id="CHEBI:15377"/>
        <dbReference type="ChEBI" id="CHEBI:18254"/>
        <dbReference type="ChEBI" id="CHEBI:43474"/>
        <dbReference type="EC" id="3.1.3.6"/>
    </reaction>
</comment>
<feature type="domain" description="Calcineurin-like phosphoesterase" evidence="12">
    <location>
        <begin position="8"/>
        <end position="239"/>
    </location>
</feature>
<dbReference type="PANTHER" id="PTHR11575">
    <property type="entry name" value="5'-NUCLEOTIDASE-RELATED"/>
    <property type="match status" value="1"/>
</dbReference>
<keyword evidence="7" id="KW-0732">Signal</keyword>
<dbReference type="Pfam" id="PF02872">
    <property type="entry name" value="5_nucleotid_C"/>
    <property type="match status" value="1"/>
</dbReference>
<name>A0A0R1XF64_9LACO</name>
<dbReference type="PANTHER" id="PTHR11575:SF6">
    <property type="entry name" value="2',3'-CYCLIC-NUCLEOTIDE 2'-PHOSPHODIESTERASE_3'-NUCLEOTIDASE"/>
    <property type="match status" value="1"/>
</dbReference>
<keyword evidence="8 11" id="KW-0547">Nucleotide-binding</keyword>
<dbReference type="InterPro" id="IPR006146">
    <property type="entry name" value="5'-Nucleotdase_CS"/>
</dbReference>
<dbReference type="CDD" id="cd07410">
    <property type="entry name" value="MPP_CpdB_N"/>
    <property type="match status" value="1"/>
</dbReference>
<comment type="cofactor">
    <cofactor evidence="3">
        <name>a divalent metal cation</name>
        <dbReference type="ChEBI" id="CHEBI:60240"/>
    </cofactor>
</comment>
<dbReference type="EMBL" id="AZFW01000032">
    <property type="protein sequence ID" value="KRM28417.1"/>
    <property type="molecule type" value="Genomic_DNA"/>
</dbReference>
<dbReference type="GO" id="GO:0008663">
    <property type="term" value="F:2',3'-cyclic-nucleotide 2'-phosphodiesterase activity"/>
    <property type="evidence" value="ECO:0007669"/>
    <property type="project" value="UniProtKB-EC"/>
</dbReference>